<gene>
    <name evidence="7" type="ordered locus">Afer_0577</name>
</gene>
<evidence type="ECO:0008006" key="9">
    <source>
        <dbReference type="Google" id="ProtNLM"/>
    </source>
</evidence>
<feature type="transmembrane region" description="Helical" evidence="6">
    <location>
        <begin position="59"/>
        <end position="78"/>
    </location>
</feature>
<dbReference type="Proteomes" id="UP000000771">
    <property type="component" value="Chromosome"/>
</dbReference>
<sequence>MVGVVTASSLLEVTPPYGGVIVLMLGVLAYWVGVPRLARTLSMSPKRVRLRDVATRRQRLAWSAALAIAIVDESWPVLELARRISLVAYLLHNLVIVLVVVPLALLGLPGWVVFRLTERRWVDAVLSLIARPLVATVLFCGVTILSMLSPIVEAQARSLVVFVYLQVVLVIAGVALWVPALRLQPGVEKLSTGGRVLFLFAQSLIPSFPAVALIFAKHSFYPLFARNVHIVFGVSGVGDQQLAGALSKILTLGILWTTAVVILARAQTREDRGDDPEPITWLDVERELRRSSSG</sequence>
<feature type="transmembrane region" description="Helical" evidence="6">
    <location>
        <begin position="90"/>
        <end position="114"/>
    </location>
</feature>
<dbReference type="Pfam" id="PF09678">
    <property type="entry name" value="Caa3_CtaG"/>
    <property type="match status" value="1"/>
</dbReference>
<evidence type="ECO:0000313" key="8">
    <source>
        <dbReference type="Proteomes" id="UP000000771"/>
    </source>
</evidence>
<reference evidence="7 8" key="1">
    <citation type="journal article" date="2009" name="Stand. Genomic Sci.">
        <title>Complete genome sequence of Acidimicrobium ferrooxidans type strain (ICP).</title>
        <authorList>
            <person name="Clum A."/>
            <person name="Nolan M."/>
            <person name="Lang E."/>
            <person name="Glavina Del Rio T."/>
            <person name="Tice H."/>
            <person name="Copeland A."/>
            <person name="Cheng J.F."/>
            <person name="Lucas S."/>
            <person name="Chen F."/>
            <person name="Bruce D."/>
            <person name="Goodwin L."/>
            <person name="Pitluck S."/>
            <person name="Ivanova N."/>
            <person name="Mavrommatis K."/>
            <person name="Mikhailova N."/>
            <person name="Pati A."/>
            <person name="Chen A."/>
            <person name="Palaniappan K."/>
            <person name="Goker M."/>
            <person name="Spring S."/>
            <person name="Land M."/>
            <person name="Hauser L."/>
            <person name="Chang Y.J."/>
            <person name="Jeffries C.C."/>
            <person name="Chain P."/>
            <person name="Bristow J."/>
            <person name="Eisen J.A."/>
            <person name="Markowitz V."/>
            <person name="Hugenholtz P."/>
            <person name="Kyrpides N.C."/>
            <person name="Klenk H.P."/>
            <person name="Lapidus A."/>
        </authorList>
    </citation>
    <scope>NUCLEOTIDE SEQUENCE [LARGE SCALE GENOMIC DNA]</scope>
    <source>
        <strain evidence="8">DSM 10331 / JCM 15462 / NBRC 103882 / ICP</strain>
    </source>
</reference>
<keyword evidence="3 6" id="KW-0812">Transmembrane</keyword>
<dbReference type="GO" id="GO:0005886">
    <property type="term" value="C:plasma membrane"/>
    <property type="evidence" value="ECO:0007669"/>
    <property type="project" value="UniProtKB-SubCell"/>
</dbReference>
<organism evidence="7 8">
    <name type="scientific">Acidimicrobium ferrooxidans (strain DSM 10331 / JCM 15462 / NBRC 103882 / ICP)</name>
    <dbReference type="NCBI Taxonomy" id="525909"/>
    <lineage>
        <taxon>Bacteria</taxon>
        <taxon>Bacillati</taxon>
        <taxon>Actinomycetota</taxon>
        <taxon>Acidimicrobiia</taxon>
        <taxon>Acidimicrobiales</taxon>
        <taxon>Acidimicrobiaceae</taxon>
        <taxon>Acidimicrobium</taxon>
    </lineage>
</organism>
<evidence type="ECO:0000313" key="7">
    <source>
        <dbReference type="EMBL" id="ACU53531.1"/>
    </source>
</evidence>
<evidence type="ECO:0000256" key="1">
    <source>
        <dbReference type="ARBA" id="ARBA00004651"/>
    </source>
</evidence>
<keyword evidence="2" id="KW-1003">Cell membrane</keyword>
<dbReference type="AlphaFoldDB" id="C7M3D7"/>
<feature type="transmembrane region" description="Helical" evidence="6">
    <location>
        <begin position="161"/>
        <end position="184"/>
    </location>
</feature>
<accession>C7M3D7</accession>
<proteinExistence type="predicted"/>
<protein>
    <recommendedName>
        <fullName evidence="9">Cytochrome c oxidase assembly protein</fullName>
    </recommendedName>
</protein>
<evidence type="ECO:0000256" key="5">
    <source>
        <dbReference type="ARBA" id="ARBA00023136"/>
    </source>
</evidence>
<dbReference type="RefSeq" id="WP_015798026.1">
    <property type="nucleotide sequence ID" value="NC_013124.1"/>
</dbReference>
<evidence type="ECO:0000256" key="6">
    <source>
        <dbReference type="SAM" id="Phobius"/>
    </source>
</evidence>
<evidence type="ECO:0000256" key="3">
    <source>
        <dbReference type="ARBA" id="ARBA00022692"/>
    </source>
</evidence>
<dbReference type="OrthoDB" id="9808789at2"/>
<dbReference type="eggNOG" id="COG3336">
    <property type="taxonomic scope" value="Bacteria"/>
</dbReference>
<dbReference type="EMBL" id="CP001631">
    <property type="protein sequence ID" value="ACU53531.1"/>
    <property type="molecule type" value="Genomic_DNA"/>
</dbReference>
<dbReference type="KEGG" id="afo:Afer_0577"/>
<dbReference type="HOGENOM" id="CLU_945359_0_0_11"/>
<comment type="subcellular location">
    <subcellularLocation>
        <location evidence="1">Cell membrane</location>
        <topology evidence="1">Multi-pass membrane protein</topology>
    </subcellularLocation>
</comment>
<feature type="transmembrane region" description="Helical" evidence="6">
    <location>
        <begin position="126"/>
        <end position="149"/>
    </location>
</feature>
<keyword evidence="5 6" id="KW-0472">Membrane</keyword>
<feature type="transmembrane region" description="Helical" evidence="6">
    <location>
        <begin position="245"/>
        <end position="264"/>
    </location>
</feature>
<name>C7M3D7_ACIFD</name>
<keyword evidence="4 6" id="KW-1133">Transmembrane helix</keyword>
<evidence type="ECO:0000256" key="2">
    <source>
        <dbReference type="ARBA" id="ARBA00022475"/>
    </source>
</evidence>
<keyword evidence="8" id="KW-1185">Reference proteome</keyword>
<evidence type="ECO:0000256" key="4">
    <source>
        <dbReference type="ARBA" id="ARBA00022989"/>
    </source>
</evidence>
<feature type="transmembrane region" description="Helical" evidence="6">
    <location>
        <begin position="17"/>
        <end position="38"/>
    </location>
</feature>
<dbReference type="STRING" id="525909.Afer_0577"/>
<dbReference type="InterPro" id="IPR019108">
    <property type="entry name" value="Caa3_assmbl_CtaG-rel"/>
</dbReference>
<feature type="transmembrane region" description="Helical" evidence="6">
    <location>
        <begin position="196"/>
        <end position="216"/>
    </location>
</feature>